<evidence type="ECO:0000256" key="4">
    <source>
        <dbReference type="ARBA" id="ARBA00022833"/>
    </source>
</evidence>
<keyword evidence="4" id="KW-0862">Zinc</keyword>
<dbReference type="Pfam" id="PF01979">
    <property type="entry name" value="Amidohydro_1"/>
    <property type="match status" value="1"/>
</dbReference>
<dbReference type="EC" id="3.8.1.8" evidence="7"/>
<dbReference type="InterPro" id="IPR055156">
    <property type="entry name" value="HutF-like_N"/>
</dbReference>
<dbReference type="NCBIfam" id="NF006682">
    <property type="entry name" value="PRK09229.1-3"/>
    <property type="match status" value="1"/>
</dbReference>
<evidence type="ECO:0000313" key="7">
    <source>
        <dbReference type="EMBL" id="EAR21009.1"/>
    </source>
</evidence>
<dbReference type="HOGENOM" id="CLU_012358_3_0_6"/>
<dbReference type="Proteomes" id="UP000003374">
    <property type="component" value="Unassembled WGS sequence"/>
</dbReference>
<name>A4BTA7_9GAMM</name>
<dbReference type="eggNOG" id="COG0402">
    <property type="taxonomic scope" value="Bacteria"/>
</dbReference>
<dbReference type="AlphaFoldDB" id="A4BTA7"/>
<feature type="domain" description="Amidohydrolase-related" evidence="5">
    <location>
        <begin position="49"/>
        <end position="426"/>
    </location>
</feature>
<evidence type="ECO:0000256" key="3">
    <source>
        <dbReference type="ARBA" id="ARBA00022801"/>
    </source>
</evidence>
<dbReference type="NCBIfam" id="NF006684">
    <property type="entry name" value="PRK09229.1-5"/>
    <property type="match status" value="1"/>
</dbReference>
<dbReference type="SUPFAM" id="SSF51556">
    <property type="entry name" value="Metallo-dependent hydrolases"/>
    <property type="match status" value="1"/>
</dbReference>
<dbReference type="Gene3D" id="3.20.20.140">
    <property type="entry name" value="Metal-dependent hydrolases"/>
    <property type="match status" value="1"/>
</dbReference>
<dbReference type="InterPro" id="IPR051607">
    <property type="entry name" value="Metallo-dep_hydrolases"/>
</dbReference>
<comment type="caution">
    <text evidence="7">The sequence shown here is derived from an EMBL/GenBank/DDBJ whole genome shotgun (WGS) entry which is preliminary data.</text>
</comment>
<dbReference type="EMBL" id="AAOF01000013">
    <property type="protein sequence ID" value="EAR21009.1"/>
    <property type="molecule type" value="Genomic_DNA"/>
</dbReference>
<dbReference type="Pfam" id="PF22429">
    <property type="entry name" value="HutF_N"/>
    <property type="match status" value="1"/>
</dbReference>
<keyword evidence="2" id="KW-0479">Metal-binding</keyword>
<gene>
    <name evidence="7" type="ORF">NB231_07562</name>
</gene>
<dbReference type="InterPro" id="IPR006680">
    <property type="entry name" value="Amidohydro-rel"/>
</dbReference>
<accession>A4BTA7</accession>
<keyword evidence="3 7" id="KW-0378">Hydrolase</keyword>
<feature type="domain" description="Formimidoylglutamate deiminase N-terminal" evidence="6">
    <location>
        <begin position="2"/>
        <end position="43"/>
    </location>
</feature>
<protein>
    <submittedName>
        <fullName evidence="7">Atrazine chlorohydrolase</fullName>
        <ecNumber evidence="7">3.8.1.8</ecNumber>
    </submittedName>
</protein>
<dbReference type="InterPro" id="IPR010252">
    <property type="entry name" value="HutF"/>
</dbReference>
<evidence type="ECO:0000259" key="5">
    <source>
        <dbReference type="Pfam" id="PF01979"/>
    </source>
</evidence>
<reference evidence="7 8" key="1">
    <citation type="submission" date="2006-02" db="EMBL/GenBank/DDBJ databases">
        <authorList>
            <person name="Waterbury J."/>
            <person name="Ferriera S."/>
            <person name="Johnson J."/>
            <person name="Kravitz S."/>
            <person name="Halpern A."/>
            <person name="Remington K."/>
            <person name="Beeson K."/>
            <person name="Tran B."/>
            <person name="Rogers Y.-H."/>
            <person name="Friedman R."/>
            <person name="Venter J.C."/>
        </authorList>
    </citation>
    <scope>NUCLEOTIDE SEQUENCE [LARGE SCALE GENOMIC DNA]</scope>
    <source>
        <strain evidence="7 8">Nb-231</strain>
    </source>
</reference>
<dbReference type="Gene3D" id="2.30.40.10">
    <property type="entry name" value="Urease, subunit C, domain 1"/>
    <property type="match status" value="1"/>
</dbReference>
<dbReference type="GO" id="GO:0005829">
    <property type="term" value="C:cytosol"/>
    <property type="evidence" value="ECO:0007669"/>
    <property type="project" value="TreeGrafter"/>
</dbReference>
<comment type="cofactor">
    <cofactor evidence="1">
        <name>Zn(2+)</name>
        <dbReference type="ChEBI" id="CHEBI:29105"/>
    </cofactor>
</comment>
<dbReference type="NCBIfam" id="NF006681">
    <property type="entry name" value="PRK09229.1-2"/>
    <property type="match status" value="1"/>
</dbReference>
<dbReference type="SUPFAM" id="SSF51338">
    <property type="entry name" value="Composite domain of metallo-dependent hydrolases"/>
    <property type="match status" value="1"/>
</dbReference>
<dbReference type="STRING" id="314278.NB231_07562"/>
<dbReference type="InterPro" id="IPR032466">
    <property type="entry name" value="Metal_Hydrolase"/>
</dbReference>
<organism evidence="7 8">
    <name type="scientific">Nitrococcus mobilis Nb-231</name>
    <dbReference type="NCBI Taxonomy" id="314278"/>
    <lineage>
        <taxon>Bacteria</taxon>
        <taxon>Pseudomonadati</taxon>
        <taxon>Pseudomonadota</taxon>
        <taxon>Gammaproteobacteria</taxon>
        <taxon>Chromatiales</taxon>
        <taxon>Ectothiorhodospiraceae</taxon>
        <taxon>Nitrococcus</taxon>
    </lineage>
</organism>
<proteinExistence type="predicted"/>
<evidence type="ECO:0000256" key="1">
    <source>
        <dbReference type="ARBA" id="ARBA00001947"/>
    </source>
</evidence>
<evidence type="ECO:0000256" key="2">
    <source>
        <dbReference type="ARBA" id="ARBA00022723"/>
    </source>
</evidence>
<dbReference type="RefSeq" id="WP_005001070.1">
    <property type="nucleotide sequence ID" value="NZ_CH672427.1"/>
</dbReference>
<dbReference type="GO" id="GO:0018788">
    <property type="term" value="F:atrazine chlorohydrolase activity"/>
    <property type="evidence" value="ECO:0007669"/>
    <property type="project" value="UniProtKB-EC"/>
</dbReference>
<dbReference type="GO" id="GO:0046872">
    <property type="term" value="F:metal ion binding"/>
    <property type="evidence" value="ECO:0007669"/>
    <property type="project" value="UniProtKB-KW"/>
</dbReference>
<evidence type="ECO:0000259" key="6">
    <source>
        <dbReference type="Pfam" id="PF22429"/>
    </source>
</evidence>
<dbReference type="PANTHER" id="PTHR11271">
    <property type="entry name" value="GUANINE DEAMINASE"/>
    <property type="match status" value="1"/>
</dbReference>
<dbReference type="NCBIfam" id="TIGR02022">
    <property type="entry name" value="hutF"/>
    <property type="match status" value="1"/>
</dbReference>
<dbReference type="PANTHER" id="PTHR11271:SF48">
    <property type="entry name" value="AMIDOHYDROLASE-RELATED DOMAIN-CONTAINING PROTEIN"/>
    <property type="match status" value="1"/>
</dbReference>
<dbReference type="GO" id="GO:0019239">
    <property type="term" value="F:deaminase activity"/>
    <property type="evidence" value="ECO:0007669"/>
    <property type="project" value="TreeGrafter"/>
</dbReference>
<sequence>MQPLYAEQALLPDGWARRVRLTLDCSGIIRQIERNAAPHGARRLPGPAIPGMANAHSHAFQRLLAGLTEVADCPDDNFWTWREALYRVANRLSPEQLETVTRYAYLEMLRGGYTSVAEFHYLHHQPDGHAYANREELGECILAAADVGIRLTLLPVLYTYSDFGGQAPAPAQRRFINDVAGYLSLYDALNRAIGEHSLVVLGPAFHSLRAVTQIQVRSVLEALPQTEIIHMHIAEQRREVEACRAWSGQRPVEWLLERFALDERWCLIHATHVNAAECTRLAWQGTIVGLCPTTEANLGDGVFPAEAFLQAGGRFGIGSDSQVSISVTEELRWLEYGQRLRAERRNRLWSPAQRSVGENLYARAADGGSRAIGQPVGTIALGRGADLIVLDADHPMLAGCPPEHLLNRWLFAGDKQLIREVWVAGTRALSDGHHPREREITAAFRRVARQLLNG</sequence>
<evidence type="ECO:0000313" key="8">
    <source>
        <dbReference type="Proteomes" id="UP000003374"/>
    </source>
</evidence>
<keyword evidence="8" id="KW-1185">Reference proteome</keyword>
<dbReference type="InterPro" id="IPR011059">
    <property type="entry name" value="Metal-dep_hydrolase_composite"/>
</dbReference>
<dbReference type="OrthoDB" id="9807210at2"/>